<dbReference type="AlphaFoldDB" id="A9WDA0"/>
<evidence type="ECO:0000256" key="1">
    <source>
        <dbReference type="SAM" id="MobiDB-lite"/>
    </source>
</evidence>
<proteinExistence type="predicted"/>
<feature type="compositionally biased region" description="Basic and acidic residues" evidence="1">
    <location>
        <begin position="54"/>
        <end position="63"/>
    </location>
</feature>
<dbReference type="EnsemblBacteria" id="ABY35067">
    <property type="protein sequence ID" value="ABY35067"/>
    <property type="gene ID" value="Caur_1850"/>
</dbReference>
<keyword evidence="2" id="KW-0472">Membrane</keyword>
<gene>
    <name evidence="3" type="ordered locus">Caur_1850</name>
</gene>
<dbReference type="PATRIC" id="fig|324602.8.peg.2112"/>
<sequence>MMSTLFLIAIIIGGLIVVALIVSGIFWFLIQIGVIVKKAAEPPTQDYGSYSLDQGRDVGERER</sequence>
<protein>
    <submittedName>
        <fullName evidence="3">Uncharacterized protein</fullName>
    </submittedName>
</protein>
<keyword evidence="2" id="KW-0812">Transmembrane</keyword>
<keyword evidence="4" id="KW-1185">Reference proteome</keyword>
<feature type="transmembrane region" description="Helical" evidence="2">
    <location>
        <begin position="6"/>
        <end position="30"/>
    </location>
</feature>
<organism evidence="3 4">
    <name type="scientific">Chloroflexus aurantiacus (strain ATCC 29366 / DSM 635 / J-10-fl)</name>
    <dbReference type="NCBI Taxonomy" id="324602"/>
    <lineage>
        <taxon>Bacteria</taxon>
        <taxon>Bacillati</taxon>
        <taxon>Chloroflexota</taxon>
        <taxon>Chloroflexia</taxon>
        <taxon>Chloroflexales</taxon>
        <taxon>Chloroflexineae</taxon>
        <taxon>Chloroflexaceae</taxon>
        <taxon>Chloroflexus</taxon>
    </lineage>
</organism>
<dbReference type="Proteomes" id="UP000002008">
    <property type="component" value="Chromosome"/>
</dbReference>
<evidence type="ECO:0000256" key="2">
    <source>
        <dbReference type="SAM" id="Phobius"/>
    </source>
</evidence>
<dbReference type="KEGG" id="cau:Caur_1850"/>
<keyword evidence="2" id="KW-1133">Transmembrane helix</keyword>
<dbReference type="HOGENOM" id="CLU_2895801_0_0_0"/>
<evidence type="ECO:0000313" key="4">
    <source>
        <dbReference type="Proteomes" id="UP000002008"/>
    </source>
</evidence>
<feature type="region of interest" description="Disordered" evidence="1">
    <location>
        <begin position="43"/>
        <end position="63"/>
    </location>
</feature>
<evidence type="ECO:0000313" key="3">
    <source>
        <dbReference type="EMBL" id="ABY35067.1"/>
    </source>
</evidence>
<name>A9WDA0_CHLAA</name>
<dbReference type="EMBL" id="CP000909">
    <property type="protein sequence ID" value="ABY35067.1"/>
    <property type="molecule type" value="Genomic_DNA"/>
</dbReference>
<reference evidence="4" key="1">
    <citation type="journal article" date="2011" name="BMC Genomics">
        <title>Complete genome sequence of the filamentous anoxygenic phototrophic bacterium Chloroflexus aurantiacus.</title>
        <authorList>
            <person name="Tang K.H."/>
            <person name="Barry K."/>
            <person name="Chertkov O."/>
            <person name="Dalin E."/>
            <person name="Han C.S."/>
            <person name="Hauser L.J."/>
            <person name="Honchak B.M."/>
            <person name="Karbach L.E."/>
            <person name="Land M.L."/>
            <person name="Lapidus A."/>
            <person name="Larimer F.W."/>
            <person name="Mikhailova N."/>
            <person name="Pitluck S."/>
            <person name="Pierson B.K."/>
            <person name="Blankenship R.E."/>
        </authorList>
    </citation>
    <scope>NUCLEOTIDE SEQUENCE [LARGE SCALE GENOMIC DNA]</scope>
    <source>
        <strain evidence="4">ATCC 29366 / DSM 635 / J-10-fl</strain>
    </source>
</reference>
<dbReference type="InParanoid" id="A9WDA0"/>
<accession>A9WDA0</accession>
<dbReference type="RefSeq" id="WP_012257721.1">
    <property type="nucleotide sequence ID" value="NC_010175.1"/>
</dbReference>